<dbReference type="AlphaFoldDB" id="A0A4U5MG25"/>
<gene>
    <name evidence="1" type="ORF">L596_023987</name>
</gene>
<keyword evidence="2" id="KW-1185">Reference proteome</keyword>
<evidence type="ECO:0000313" key="2">
    <source>
        <dbReference type="Proteomes" id="UP000298663"/>
    </source>
</evidence>
<reference evidence="1 2" key="1">
    <citation type="journal article" date="2015" name="Genome Biol.">
        <title>Comparative genomics of Steinernema reveals deeply conserved gene regulatory networks.</title>
        <authorList>
            <person name="Dillman A.R."/>
            <person name="Macchietto M."/>
            <person name="Porter C.F."/>
            <person name="Rogers A."/>
            <person name="Williams B."/>
            <person name="Antoshechkin I."/>
            <person name="Lee M.M."/>
            <person name="Goodwin Z."/>
            <person name="Lu X."/>
            <person name="Lewis E.E."/>
            <person name="Goodrich-Blair H."/>
            <person name="Stock S.P."/>
            <person name="Adams B.J."/>
            <person name="Sternberg P.W."/>
            <person name="Mortazavi A."/>
        </authorList>
    </citation>
    <scope>NUCLEOTIDE SEQUENCE [LARGE SCALE GENOMIC DNA]</scope>
    <source>
        <strain evidence="1 2">ALL</strain>
    </source>
</reference>
<sequence length="68" mass="7993">MFKYMKVEGKLFPLDLDQILEKVVMPFGVYGVVFDIRRDSNIFKTVLGKLDQLDYNFSTIEFSDNNYS</sequence>
<accession>A0A4U5MG25</accession>
<proteinExistence type="predicted"/>
<reference evidence="1 2" key="2">
    <citation type="journal article" date="2019" name="G3 (Bethesda)">
        <title>Hybrid Assembly of the Genome of the Entomopathogenic Nematode Steinernema carpocapsae Identifies the X-Chromosome.</title>
        <authorList>
            <person name="Serra L."/>
            <person name="Macchietto M."/>
            <person name="Macias-Munoz A."/>
            <person name="McGill C.J."/>
            <person name="Rodriguez I.M."/>
            <person name="Rodriguez B."/>
            <person name="Murad R."/>
            <person name="Mortazavi A."/>
        </authorList>
    </citation>
    <scope>NUCLEOTIDE SEQUENCE [LARGE SCALE GENOMIC DNA]</scope>
    <source>
        <strain evidence="1 2">ALL</strain>
    </source>
</reference>
<dbReference type="Proteomes" id="UP000298663">
    <property type="component" value="Unassembled WGS sequence"/>
</dbReference>
<evidence type="ECO:0000313" key="1">
    <source>
        <dbReference type="EMBL" id="TKR67913.1"/>
    </source>
</evidence>
<protein>
    <submittedName>
        <fullName evidence="1">Uncharacterized protein</fullName>
    </submittedName>
</protein>
<dbReference type="EMBL" id="AZBU02000008">
    <property type="protein sequence ID" value="TKR67913.1"/>
    <property type="molecule type" value="Genomic_DNA"/>
</dbReference>
<name>A0A4U5MG25_STECR</name>
<comment type="caution">
    <text evidence="1">The sequence shown here is derived from an EMBL/GenBank/DDBJ whole genome shotgun (WGS) entry which is preliminary data.</text>
</comment>
<organism evidence="1 2">
    <name type="scientific">Steinernema carpocapsae</name>
    <name type="common">Entomopathogenic nematode</name>
    <dbReference type="NCBI Taxonomy" id="34508"/>
    <lineage>
        <taxon>Eukaryota</taxon>
        <taxon>Metazoa</taxon>
        <taxon>Ecdysozoa</taxon>
        <taxon>Nematoda</taxon>
        <taxon>Chromadorea</taxon>
        <taxon>Rhabditida</taxon>
        <taxon>Tylenchina</taxon>
        <taxon>Panagrolaimomorpha</taxon>
        <taxon>Strongyloidoidea</taxon>
        <taxon>Steinernematidae</taxon>
        <taxon>Steinernema</taxon>
    </lineage>
</organism>